<feature type="coiled-coil region" evidence="4">
    <location>
        <begin position="938"/>
        <end position="973"/>
    </location>
</feature>
<keyword evidence="2" id="KW-0653">Protein transport</keyword>
<evidence type="ECO:0000313" key="9">
    <source>
        <dbReference type="Proteomes" id="UP000008983"/>
    </source>
</evidence>
<dbReference type="GO" id="GO:0004535">
    <property type="term" value="F:poly(A)-specific ribonuclease activity"/>
    <property type="evidence" value="ECO:0007669"/>
    <property type="project" value="UniProtKB-EC"/>
</dbReference>
<gene>
    <name evidence="8" type="ORF">IMG5_144590</name>
</gene>
<dbReference type="Proteomes" id="UP000008983">
    <property type="component" value="Unassembled WGS sequence"/>
</dbReference>
<protein>
    <submittedName>
        <fullName evidence="8">N-terminal domain protein</fullName>
        <ecNumber evidence="8">3.1.1.3</ecNumber>
        <ecNumber evidence="8">3.1.13.4</ecNumber>
    </submittedName>
</protein>
<dbReference type="InterPro" id="IPR056457">
    <property type="entry name" value="DOP1_C"/>
</dbReference>
<dbReference type="GO" id="GO:0006895">
    <property type="term" value="P:Golgi to endosome transport"/>
    <property type="evidence" value="ECO:0007669"/>
    <property type="project" value="InterPro"/>
</dbReference>
<dbReference type="GO" id="GO:0004806">
    <property type="term" value="F:triacylglycerol lipase activity"/>
    <property type="evidence" value="ECO:0007669"/>
    <property type="project" value="UniProtKB-EC"/>
</dbReference>
<dbReference type="InterPro" id="IPR016024">
    <property type="entry name" value="ARM-type_fold"/>
</dbReference>
<dbReference type="OrthoDB" id="312629at2759"/>
<dbReference type="GO" id="GO:0005802">
    <property type="term" value="C:trans-Golgi network"/>
    <property type="evidence" value="ECO:0007669"/>
    <property type="project" value="TreeGrafter"/>
</dbReference>
<feature type="domain" description="DOP1-like C-terminal" evidence="7">
    <location>
        <begin position="1585"/>
        <end position="1829"/>
    </location>
</feature>
<keyword evidence="1" id="KW-0813">Transport</keyword>
<evidence type="ECO:0000256" key="1">
    <source>
        <dbReference type="ARBA" id="ARBA00022448"/>
    </source>
</evidence>
<dbReference type="PANTHER" id="PTHR14042:SF24">
    <property type="entry name" value="PROTEIN DOPEY-1 HOMOLOG"/>
    <property type="match status" value="1"/>
</dbReference>
<name>G0QXP8_ICHMU</name>
<evidence type="ECO:0000256" key="3">
    <source>
        <dbReference type="ARBA" id="ARBA00046326"/>
    </source>
</evidence>
<keyword evidence="8" id="KW-0378">Hydrolase</keyword>
<proteinExistence type="inferred from homology"/>
<dbReference type="eggNOG" id="KOG3613">
    <property type="taxonomic scope" value="Eukaryota"/>
</dbReference>
<feature type="region of interest" description="Disordered" evidence="5">
    <location>
        <begin position="227"/>
        <end position="251"/>
    </location>
</feature>
<dbReference type="InterPro" id="IPR040314">
    <property type="entry name" value="DOP1"/>
</dbReference>
<organism evidence="8 9">
    <name type="scientific">Ichthyophthirius multifiliis</name>
    <name type="common">White spot disease agent</name>
    <name type="synonym">Ich</name>
    <dbReference type="NCBI Taxonomy" id="5932"/>
    <lineage>
        <taxon>Eukaryota</taxon>
        <taxon>Sar</taxon>
        <taxon>Alveolata</taxon>
        <taxon>Ciliophora</taxon>
        <taxon>Intramacronucleata</taxon>
        <taxon>Oligohymenophorea</taxon>
        <taxon>Hymenostomatida</taxon>
        <taxon>Ophryoglenina</taxon>
        <taxon>Ichthyophthirius</taxon>
    </lineage>
</organism>
<comment type="similarity">
    <text evidence="3">Belongs to the DOP1 family.</text>
</comment>
<evidence type="ECO:0000259" key="7">
    <source>
        <dbReference type="Pfam" id="PF24598"/>
    </source>
</evidence>
<dbReference type="InterPro" id="IPR007249">
    <property type="entry name" value="DOP1_N"/>
</dbReference>
<dbReference type="EMBL" id="GL984086">
    <property type="protein sequence ID" value="EGR29985.1"/>
    <property type="molecule type" value="Genomic_DNA"/>
</dbReference>
<dbReference type="InParanoid" id="G0QXP8"/>
<feature type="compositionally biased region" description="Low complexity" evidence="5">
    <location>
        <begin position="227"/>
        <end position="244"/>
    </location>
</feature>
<dbReference type="GeneID" id="14906116"/>
<reference evidence="8 9" key="1">
    <citation type="submission" date="2011-07" db="EMBL/GenBank/DDBJ databases">
        <authorList>
            <person name="Coyne R."/>
            <person name="Brami D."/>
            <person name="Johnson J."/>
            <person name="Hostetler J."/>
            <person name="Hannick L."/>
            <person name="Clark T."/>
            <person name="Cassidy-Hanley D."/>
            <person name="Inman J."/>
        </authorList>
    </citation>
    <scope>NUCLEOTIDE SEQUENCE [LARGE SCALE GENOMIC DNA]</scope>
    <source>
        <strain evidence="8 9">G5</strain>
    </source>
</reference>
<dbReference type="EC" id="3.1.1.3" evidence="8"/>
<dbReference type="GO" id="GO:0005829">
    <property type="term" value="C:cytosol"/>
    <property type="evidence" value="ECO:0007669"/>
    <property type="project" value="GOC"/>
</dbReference>
<evidence type="ECO:0000256" key="2">
    <source>
        <dbReference type="ARBA" id="ARBA00022927"/>
    </source>
</evidence>
<dbReference type="RefSeq" id="XP_004031221.1">
    <property type="nucleotide sequence ID" value="XM_004031173.1"/>
</dbReference>
<dbReference type="Pfam" id="PF24598">
    <property type="entry name" value="DOP1_C"/>
    <property type="match status" value="1"/>
</dbReference>
<evidence type="ECO:0000256" key="4">
    <source>
        <dbReference type="SAM" id="Coils"/>
    </source>
</evidence>
<feature type="domain" description="DOP1 N-terminal" evidence="6">
    <location>
        <begin position="9"/>
        <end position="409"/>
    </location>
</feature>
<dbReference type="GO" id="GO:0015031">
    <property type="term" value="P:protein transport"/>
    <property type="evidence" value="ECO:0007669"/>
    <property type="project" value="UniProtKB-KW"/>
</dbReference>
<evidence type="ECO:0000256" key="5">
    <source>
        <dbReference type="SAM" id="MobiDB-lite"/>
    </source>
</evidence>
<dbReference type="Pfam" id="PF04118">
    <property type="entry name" value="Dopey_N"/>
    <property type="match status" value="1"/>
</dbReference>
<evidence type="ECO:0000313" key="8">
    <source>
        <dbReference type="EMBL" id="EGR29985.1"/>
    </source>
</evidence>
<dbReference type="PANTHER" id="PTHR14042">
    <property type="entry name" value="DOPEY-RELATED"/>
    <property type="match status" value="1"/>
</dbReference>
<dbReference type="SUPFAM" id="SSF48371">
    <property type="entry name" value="ARM repeat"/>
    <property type="match status" value="1"/>
</dbReference>
<dbReference type="OMA" id="GLETCIA"/>
<evidence type="ECO:0000259" key="6">
    <source>
        <dbReference type="Pfam" id="PF04118"/>
    </source>
</evidence>
<accession>G0QXP8</accession>
<dbReference type="EC" id="3.1.13.4" evidence="8"/>
<dbReference type="GO" id="GO:0005768">
    <property type="term" value="C:endosome"/>
    <property type="evidence" value="ECO:0007669"/>
    <property type="project" value="TreeGrafter"/>
</dbReference>
<sequence length="1937" mass="229384">MDKTRIIQNTQNLNKALQHLLNSFEKNKDWSSVGKWLQKVEQALKENPSPYIEDRINFCKRLAQCLNPELPEAINLAALRIYENIFKNMQSVSNNNIEEYVKIFTDYIGVYSIGLFPFFSNGQLRNKFYFLNMIKKYYIPLGKDLIPCAPGLVLSILPGLDENNQELLKEIHEIYTCIMVVCGRKYFIGSFWMAIMRSDRGKGSGIKYLSKIIPKFKNVDNDDIKQQQNKENQQNDKQQYNQENQQKENDNEEIQNYQQNNKQEGFEQNQSIENEQELVQTQQQTNEVQKKIPNKRTTLRDNIDRIKQNIYHNKDLLYLEKDIDENNLENNYPNKSTVVVNTILSCIEYENVIVKRNIIDFLQSHLPAQNDDILSENEKIQILEGLLYLFIKKDISVIRRANIWLFGKPDDENKFDFSTDRSRKSIKLVTQAFQNLLNKNIKEDFKSIKDRVKVLQNFFMEHDEIIEQILKKISSYMIAYIYKSEKNNPQNSHEIIKIGQRLVESLGNHIEVILNSISLKILEGVYENKNIENGNDNNFDDQECSNRVIYLDFLFESLLKCEEVFNEEIAKVSLGEIFKNIFQAINYIPENKIQQSKFIEESMKIVNKILKRYSHLSSIQNLENQIDIYSSFYVKMCKDVQNQSLYQLVCENLIKLQKYDKNFKEKMLELPLWFKSISNSISSENPFISLIAIESTIEILINEKTHPVYERLKELMVQNSKQIKQEVDYTQIMLQKLWSLLDFQDFYTRIIELIVNFCQYFPHMFKQALSDSFSSIIITQKEIEICRFSTFWQLTNTNNKYQNENLNIIHLQEINQEGLFLMIDFLEDENPLIRSAAKNWLVESFEDFARILIPLFRVLEASIEEQQVYVSDSQQIIYIQPYNTKRIAQCFKKFKTIIGLAGDIFINFLKNNAPNDNAVLYQLDIQNQQQFQQQYYQQKQQQQQTQFLQEQLIQEQKNQNQEEKQQENLQVNQKKKIQISNYLEYLSIICMRFMQAQVLESQNLQFYAENQQINASACEIFELLIVHLDDAEECSIICQQQMEKILKLLRENIKNKDYVMQVQILNLLKVMFFNPLFHMKTVPKIIKVLDSNLFIPTIVKGLNTPIVYVRGQFIYFISVSVPFLCEILVESKLVEVIKQIMSVYYQLIKELSQKNNQYEKVDNKIEIDKNDDTEFEIQSVLEGVRLILKHFLKIRTLEEIEEAKKNEYQTGFFDIMASFLSLGIYSPYSNTGKDKKIREYNDVCNCLLYDIMQIVELFVNSWQCQTEFLYEFNSYGIRCYDFEKYNTFNNKLGEIIKGTQQVKLVIIQIIKPLFFEFPNEIMNSFIVLWNRECAQQIPQKHEDFKPNIFLNKMVQLLIVMDIQCEVFFDAISKSFVTSLLDDYYKEKKNQQLNNFLLQFEIGQLETNLLFLIYTYLVFIQIEPQTLKKEKLLLLWGSILKIANIFINSKNPNTVTWLVELLFMASKKYNPKEIISDSKFKKELHDLLNEKLLFMSFWVSQSKFNVKFSNDYQVIAPFPPSIYELQQTEEIPPKSSEEERYELLFNPNIQSNNQEIQIYNKYRLQILQIFKYLGLEVLQNCYSAERTDRIIVRVLEFMEDIFLVIENKALTNTIYMESASELLYMLLDKCPILLTKDMKKHILSIFNKDNFFSCSKENLKYWGKIINWLIQYDKMHDLFTEYLSKVTLISSFFSKEQNENKKRIKAFKRVCFIVFAGEKDKYATKIQQLLDKISEVIKNSENAHPSLLILILFCIRILILRLSPSNLNELFQTIWPMLLTLLIQIYSKPTPGQQQKKDALMLAGLKVIELLSMIELDEFYLHQWMFAFDYFGIKIEEDKNSEKISPFIFLPYIANCINKGYGKVNYVNQEFIENLQKEYAKRERKIVIKGENDINMQTFRLCEELIKNNELRSEIVFDEIERGIEDDFINIDESILKV</sequence>
<keyword evidence="4" id="KW-0175">Coiled coil</keyword>
<dbReference type="STRING" id="857967.G0QXP8"/>
<keyword evidence="9" id="KW-1185">Reference proteome</keyword>